<organism evidence="2 3">
    <name type="scientific">Rhipicephalus microplus</name>
    <name type="common">Cattle tick</name>
    <name type="synonym">Boophilus microplus</name>
    <dbReference type="NCBI Taxonomy" id="6941"/>
    <lineage>
        <taxon>Eukaryota</taxon>
        <taxon>Metazoa</taxon>
        <taxon>Ecdysozoa</taxon>
        <taxon>Arthropoda</taxon>
        <taxon>Chelicerata</taxon>
        <taxon>Arachnida</taxon>
        <taxon>Acari</taxon>
        <taxon>Parasitiformes</taxon>
        <taxon>Ixodida</taxon>
        <taxon>Ixodoidea</taxon>
        <taxon>Ixodidae</taxon>
        <taxon>Rhipicephalinae</taxon>
        <taxon>Rhipicephalus</taxon>
        <taxon>Boophilus</taxon>
    </lineage>
</organism>
<name>A0A9J6F8F6_RHIMP</name>
<feature type="compositionally biased region" description="Basic and acidic residues" evidence="1">
    <location>
        <begin position="252"/>
        <end position="261"/>
    </location>
</feature>
<feature type="compositionally biased region" description="Basic and acidic residues" evidence="1">
    <location>
        <begin position="121"/>
        <end position="135"/>
    </location>
</feature>
<proteinExistence type="predicted"/>
<dbReference type="EMBL" id="JABSTU010000001">
    <property type="protein sequence ID" value="KAH8042101.1"/>
    <property type="molecule type" value="Genomic_DNA"/>
</dbReference>
<feature type="region of interest" description="Disordered" evidence="1">
    <location>
        <begin position="241"/>
        <end position="261"/>
    </location>
</feature>
<keyword evidence="3" id="KW-1185">Reference proteome</keyword>
<evidence type="ECO:0000313" key="3">
    <source>
        <dbReference type="Proteomes" id="UP000821866"/>
    </source>
</evidence>
<protein>
    <submittedName>
        <fullName evidence="2">Uncharacterized protein</fullName>
    </submittedName>
</protein>
<evidence type="ECO:0000313" key="2">
    <source>
        <dbReference type="EMBL" id="KAH8042101.1"/>
    </source>
</evidence>
<comment type="caution">
    <text evidence="2">The sequence shown here is derived from an EMBL/GenBank/DDBJ whole genome shotgun (WGS) entry which is preliminary data.</text>
</comment>
<gene>
    <name evidence="2" type="ORF">HPB51_021185</name>
</gene>
<feature type="compositionally biased region" description="Basic residues" evidence="1">
    <location>
        <begin position="241"/>
        <end position="251"/>
    </location>
</feature>
<feature type="region of interest" description="Disordered" evidence="1">
    <location>
        <begin position="103"/>
        <end position="136"/>
    </location>
</feature>
<reference evidence="2" key="2">
    <citation type="submission" date="2021-09" db="EMBL/GenBank/DDBJ databases">
        <authorList>
            <person name="Jia N."/>
            <person name="Wang J."/>
            <person name="Shi W."/>
            <person name="Du L."/>
            <person name="Sun Y."/>
            <person name="Zhan W."/>
            <person name="Jiang J."/>
            <person name="Wang Q."/>
            <person name="Zhang B."/>
            <person name="Ji P."/>
            <person name="Sakyi L.B."/>
            <person name="Cui X."/>
            <person name="Yuan T."/>
            <person name="Jiang B."/>
            <person name="Yang W."/>
            <person name="Lam T.T.-Y."/>
            <person name="Chang Q."/>
            <person name="Ding S."/>
            <person name="Wang X."/>
            <person name="Zhu J."/>
            <person name="Ruan X."/>
            <person name="Zhao L."/>
            <person name="Wei J."/>
            <person name="Que T."/>
            <person name="Du C."/>
            <person name="Cheng J."/>
            <person name="Dai P."/>
            <person name="Han X."/>
            <person name="Huang E."/>
            <person name="Gao Y."/>
            <person name="Liu J."/>
            <person name="Shao H."/>
            <person name="Ye R."/>
            <person name="Li L."/>
            <person name="Wei W."/>
            <person name="Wang X."/>
            <person name="Wang C."/>
            <person name="Huo Q."/>
            <person name="Li W."/>
            <person name="Guo W."/>
            <person name="Chen H."/>
            <person name="Chen S."/>
            <person name="Zhou L."/>
            <person name="Zhou L."/>
            <person name="Ni X."/>
            <person name="Tian J."/>
            <person name="Zhou Y."/>
            <person name="Sheng Y."/>
            <person name="Liu T."/>
            <person name="Pan Y."/>
            <person name="Xia L."/>
            <person name="Li J."/>
            <person name="Zhao F."/>
            <person name="Cao W."/>
        </authorList>
    </citation>
    <scope>NUCLEOTIDE SEQUENCE</scope>
    <source>
        <strain evidence="2">Rmic-2018</strain>
        <tissue evidence="2">Larvae</tissue>
    </source>
</reference>
<sequence length="261" mass="29439">MIDTQRHYTGQRSPTGEPFSAERVKIRLNTQRRPDETLICKFVSPVERHKRHTHTLKRIDTPSTEVCAVVFLFCGGKRNAVPRSRPVFKRMCGGALFILGERESGKKRKSRKGGRGCGCARKGERGRRPTRESRLASDSAARIRSQDFKLDGCALAISDFSVAPADCASPTILFFSSIVQTSLSTPAYKYEYVRTIYRASILNLLDVALRQRCARILGLLAGHLRDNASLAAAELHGERRNRHDLRRRRSTRERIEDSGLE</sequence>
<reference evidence="2" key="1">
    <citation type="journal article" date="2020" name="Cell">
        <title>Large-Scale Comparative Analyses of Tick Genomes Elucidate Their Genetic Diversity and Vector Capacities.</title>
        <authorList>
            <consortium name="Tick Genome and Microbiome Consortium (TIGMIC)"/>
            <person name="Jia N."/>
            <person name="Wang J."/>
            <person name="Shi W."/>
            <person name="Du L."/>
            <person name="Sun Y."/>
            <person name="Zhan W."/>
            <person name="Jiang J.F."/>
            <person name="Wang Q."/>
            <person name="Zhang B."/>
            <person name="Ji P."/>
            <person name="Bell-Sakyi L."/>
            <person name="Cui X.M."/>
            <person name="Yuan T.T."/>
            <person name="Jiang B.G."/>
            <person name="Yang W.F."/>
            <person name="Lam T.T."/>
            <person name="Chang Q.C."/>
            <person name="Ding S.J."/>
            <person name="Wang X.J."/>
            <person name="Zhu J.G."/>
            <person name="Ruan X.D."/>
            <person name="Zhao L."/>
            <person name="Wei J.T."/>
            <person name="Ye R.Z."/>
            <person name="Que T.C."/>
            <person name="Du C.H."/>
            <person name="Zhou Y.H."/>
            <person name="Cheng J.X."/>
            <person name="Dai P.F."/>
            <person name="Guo W.B."/>
            <person name="Han X.H."/>
            <person name="Huang E.J."/>
            <person name="Li L.F."/>
            <person name="Wei W."/>
            <person name="Gao Y.C."/>
            <person name="Liu J.Z."/>
            <person name="Shao H.Z."/>
            <person name="Wang X."/>
            <person name="Wang C.C."/>
            <person name="Yang T.C."/>
            <person name="Huo Q.B."/>
            <person name="Li W."/>
            <person name="Chen H.Y."/>
            <person name="Chen S.E."/>
            <person name="Zhou L.G."/>
            <person name="Ni X.B."/>
            <person name="Tian J.H."/>
            <person name="Sheng Y."/>
            <person name="Liu T."/>
            <person name="Pan Y.S."/>
            <person name="Xia L.Y."/>
            <person name="Li J."/>
            <person name="Zhao F."/>
            <person name="Cao W.C."/>
        </authorList>
    </citation>
    <scope>NUCLEOTIDE SEQUENCE</scope>
    <source>
        <strain evidence="2">Rmic-2018</strain>
    </source>
</reference>
<dbReference type="AlphaFoldDB" id="A0A9J6F8F6"/>
<dbReference type="Proteomes" id="UP000821866">
    <property type="component" value="Chromosome 1"/>
</dbReference>
<feature type="compositionally biased region" description="Basic residues" evidence="1">
    <location>
        <begin position="105"/>
        <end position="114"/>
    </location>
</feature>
<accession>A0A9J6F8F6</accession>
<evidence type="ECO:0000256" key="1">
    <source>
        <dbReference type="SAM" id="MobiDB-lite"/>
    </source>
</evidence>